<keyword evidence="2" id="KW-1185">Reference proteome</keyword>
<organism evidence="1 2">
    <name type="scientific">Lacipirellula parvula</name>
    <dbReference type="NCBI Taxonomy" id="2650471"/>
    <lineage>
        <taxon>Bacteria</taxon>
        <taxon>Pseudomonadati</taxon>
        <taxon>Planctomycetota</taxon>
        <taxon>Planctomycetia</taxon>
        <taxon>Pirellulales</taxon>
        <taxon>Lacipirellulaceae</taxon>
        <taxon>Lacipirellula</taxon>
    </lineage>
</organism>
<evidence type="ECO:0000313" key="1">
    <source>
        <dbReference type="EMBL" id="BBO31657.1"/>
    </source>
</evidence>
<name>A0A5K7X739_9BACT</name>
<dbReference type="AlphaFoldDB" id="A0A5K7X739"/>
<dbReference type="EMBL" id="AP021861">
    <property type="protein sequence ID" value="BBO31657.1"/>
    <property type="molecule type" value="Genomic_DNA"/>
</dbReference>
<gene>
    <name evidence="1" type="ORF">PLANPX_1269</name>
</gene>
<evidence type="ECO:0000313" key="2">
    <source>
        <dbReference type="Proteomes" id="UP000326837"/>
    </source>
</evidence>
<accession>A0A5K7X739</accession>
<protein>
    <submittedName>
        <fullName evidence="1">Uncharacterized protein</fullName>
    </submittedName>
</protein>
<reference evidence="2" key="1">
    <citation type="submission" date="2019-10" db="EMBL/GenBank/DDBJ databases">
        <title>Lacipirellula parvula gen. nov., sp. nov., representing a lineage of planctomycetes widespread in freshwater anoxic habitats, and description of the family Lacipirellulaceae.</title>
        <authorList>
            <person name="Dedysh S.N."/>
            <person name="Kulichevskaya I.S."/>
            <person name="Beletsky A.V."/>
            <person name="Rakitin A.L."/>
            <person name="Mardanov A.V."/>
            <person name="Ivanova A.A."/>
            <person name="Saltykova V.X."/>
            <person name="Rijpstra W.I.C."/>
            <person name="Sinninghe Damste J.S."/>
            <person name="Ravin N.V."/>
        </authorList>
    </citation>
    <scope>NUCLEOTIDE SEQUENCE [LARGE SCALE GENOMIC DNA]</scope>
    <source>
        <strain evidence="2">PX69</strain>
    </source>
</reference>
<dbReference type="KEGG" id="lpav:PLANPX_1269"/>
<dbReference type="Proteomes" id="UP000326837">
    <property type="component" value="Chromosome"/>
</dbReference>
<sequence length="40" mass="4344">MEGPLRAVWSFPCATNPLQTASLPAAHLLVGKSDCNDWMD</sequence>
<proteinExistence type="predicted"/>